<dbReference type="Pfam" id="PF06546">
    <property type="entry name" value="Vert_HS_TF"/>
    <property type="match status" value="1"/>
</dbReference>
<dbReference type="GO" id="GO:0003677">
    <property type="term" value="F:DNA binding"/>
    <property type="evidence" value="ECO:0007669"/>
    <property type="project" value="InterPro"/>
</dbReference>
<dbReference type="GO" id="GO:0003700">
    <property type="term" value="F:DNA-binding transcription factor activity"/>
    <property type="evidence" value="ECO:0007669"/>
    <property type="project" value="InterPro"/>
</dbReference>
<evidence type="ECO:0000256" key="1">
    <source>
        <dbReference type="ARBA" id="ARBA00023015"/>
    </source>
</evidence>
<keyword evidence="2 6" id="KW-0346">Stress response</keyword>
<feature type="domain" description="Vertebrate heat shock transcription factor C-terminal" evidence="5">
    <location>
        <begin position="36"/>
        <end position="237"/>
    </location>
</feature>
<feature type="compositionally biased region" description="Basic and acidic residues" evidence="4">
    <location>
        <begin position="232"/>
        <end position="252"/>
    </location>
</feature>
<evidence type="ECO:0000256" key="2">
    <source>
        <dbReference type="ARBA" id="ARBA00023016"/>
    </source>
</evidence>
<dbReference type="EMBL" id="AK054762">
    <property type="protein sequence ID" value="BAG51421.1"/>
    <property type="molecule type" value="mRNA"/>
</dbReference>
<evidence type="ECO:0000256" key="3">
    <source>
        <dbReference type="ARBA" id="ARBA00023163"/>
    </source>
</evidence>
<feature type="region of interest" description="Disordered" evidence="4">
    <location>
        <begin position="228"/>
        <end position="305"/>
    </location>
</feature>
<proteinExistence type="evidence at transcript level"/>
<evidence type="ECO:0000313" key="6">
    <source>
        <dbReference type="EMBL" id="BAG51421.1"/>
    </source>
</evidence>
<feature type="region of interest" description="Disordered" evidence="4">
    <location>
        <begin position="22"/>
        <end position="42"/>
    </location>
</feature>
<dbReference type="AlphaFoldDB" id="B3KNQ9"/>
<name>B3KNQ9_HUMAN</name>
<sequence length="305" mass="31943">MLNDSGSAHSMPKYSRQFSLEHVHGSGPYSAPSPAYSSSSLYAPDAVASSGPIISDITELAPASPMASPGGSIDERPLSSSPLVRVKEEPPSPPQSPRVEEASPGRPSSVDTLLSPTALIDSILRESEPAPASVTALTDARGHTDTEGRPPSPPPTSTPEKCLSVACLDKNELSDHLDAMDSNLDNLQTMLSSHGFSVDTSALLDLFSPSVTVPDMSLPDLDSSLASVRRRAGGEGERDQRECSQYRLHPTDPRAPVSPGAPQASRGREQQPGFREAAGALHSAAAVPAGPRLRGHREQRPAGAV</sequence>
<keyword evidence="3" id="KW-0804">Transcription</keyword>
<evidence type="ECO:0000256" key="4">
    <source>
        <dbReference type="SAM" id="MobiDB-lite"/>
    </source>
</evidence>
<feature type="compositionally biased region" description="Low complexity" evidence="4">
    <location>
        <begin position="25"/>
        <end position="42"/>
    </location>
</feature>
<accession>B3KNQ9</accession>
<dbReference type="PeptideAtlas" id="B3KNQ9"/>
<reference evidence="6" key="1">
    <citation type="journal article" date="2004" name="Nat. Genet.">
        <title>Complete sequencing and characterization of 21,243 full-length human cDNAs.</title>
        <authorList>
            <person name="Ota T."/>
            <person name="Suzuki Y."/>
            <person name="Nishikawa T."/>
            <person name="Otsuki T."/>
            <person name="Sugiyama T."/>
            <person name="Irie R."/>
            <person name="Wakamatsu A."/>
            <person name="Hayashi K."/>
            <person name="Sato H."/>
            <person name="Nagai K."/>
            <person name="Kimura K."/>
            <person name="Makita H."/>
            <person name="Sekine M."/>
            <person name="Obayashi M."/>
            <person name="Nishi T."/>
            <person name="Shibahara T."/>
            <person name="Tanaka T."/>
            <person name="Ishii S."/>
            <person name="Yamamoto J."/>
            <person name="Saito K."/>
            <person name="Kawai Y."/>
            <person name="Isono Y."/>
            <person name="Nakamura Y."/>
            <person name="Nagahari K."/>
            <person name="Murakami K."/>
            <person name="Yasuda T."/>
            <person name="Iwayanagi T."/>
            <person name="Wagatsuma M."/>
            <person name="Shiratori A."/>
            <person name="Sudo H."/>
            <person name="Hosoiri T."/>
            <person name="Kaku Y."/>
            <person name="Kodaira H."/>
            <person name="Kondo H."/>
            <person name="Sugawara M."/>
            <person name="Takahashi M."/>
            <person name="Kanda K."/>
            <person name="Yokoi T."/>
            <person name="Furuya T."/>
            <person name="Kikkawa E."/>
            <person name="Omura Y."/>
            <person name="Abe K."/>
            <person name="Kamihara K."/>
            <person name="Katsuta N."/>
            <person name="Sato K."/>
            <person name="Tanikawa M."/>
            <person name="Yamazaki M."/>
            <person name="Ninomiya K."/>
            <person name="Ishibashi T."/>
            <person name="Yamashita H."/>
            <person name="Murakawa K."/>
            <person name="Fujimori K."/>
            <person name="Tanai H."/>
            <person name="Kimata M."/>
            <person name="Watanabe M."/>
            <person name="Hiraoka S."/>
            <person name="Chiba Y."/>
            <person name="Ishida S."/>
            <person name="Ono Y."/>
            <person name="Takiguchi S."/>
            <person name="Watanabe S."/>
            <person name="Yosida M."/>
            <person name="Hotuta T."/>
            <person name="Kusano J."/>
            <person name="Kanehori K."/>
            <person name="Takahashi-Fujii A."/>
            <person name="Hara H."/>
            <person name="Tanase T."/>
            <person name="Nomura Y."/>
            <person name="Togiya S."/>
            <person name="Komai F."/>
            <person name="Hara R."/>
            <person name="Takeuchi K."/>
            <person name="Arita M."/>
            <person name="Imose N."/>
            <person name="Musashino K."/>
            <person name="Yuuki H."/>
            <person name="Oshima A."/>
            <person name="Sasaki N."/>
            <person name="Aotsuka S."/>
            <person name="Yoshikawa Y."/>
            <person name="Matsunawa H."/>
            <person name="Ichihara T."/>
            <person name="Shiohata N."/>
            <person name="Sano S."/>
            <person name="Moriya S."/>
            <person name="Momiyama H."/>
            <person name="Satoh N."/>
            <person name="Takami S."/>
            <person name="Terashima Y."/>
            <person name="Suzuki O."/>
            <person name="Nakagawa S."/>
            <person name="Senoh A."/>
            <person name="Mizoguchi H."/>
            <person name="Goto Y."/>
            <person name="Shimizu F."/>
            <person name="Wakebe H."/>
            <person name="Hishigaki H."/>
            <person name="Watanabe T."/>
            <person name="Sugiyama A."/>
            <person name="Takemoto M."/>
            <person name="Kawakami B."/>
            <person name="Yamazaki M."/>
            <person name="Watanabe K."/>
            <person name="Kumagai A."/>
            <person name="Itakura S."/>
            <person name="Fukuzumi Y."/>
            <person name="Fujimori Y."/>
            <person name="Komiyama M."/>
            <person name="Tashiro H."/>
            <person name="Tanigami A."/>
            <person name="Fujiwara T."/>
            <person name="Ono T."/>
            <person name="Yamada K."/>
            <person name="Fujii Y."/>
            <person name="Ozaki K."/>
            <person name="Hirao M."/>
            <person name="Ohmori Y."/>
            <person name="Kawabata A."/>
            <person name="Hikiji T."/>
            <person name="Kobatake N."/>
            <person name="Inagaki H."/>
            <person name="Ikema Y."/>
            <person name="Okamoto S."/>
            <person name="Okitani R."/>
            <person name="Kawakami T."/>
            <person name="Noguchi S."/>
            <person name="Itoh T."/>
            <person name="Shigeta K."/>
            <person name="Senba T."/>
            <person name="Matsumura K."/>
            <person name="Nakajima Y."/>
            <person name="Mizuno T."/>
            <person name="Morinaga M."/>
            <person name="Sasaki M."/>
            <person name="Togashi T."/>
            <person name="Oyama M."/>
            <person name="Hata H."/>
            <person name="Watanabe M."/>
            <person name="Komatsu T."/>
            <person name="Mizushima-Sugano J."/>
            <person name="Satoh T."/>
            <person name="Shirai Y."/>
            <person name="Takahashi Y."/>
            <person name="Nakagawa K."/>
            <person name="Okumura K."/>
            <person name="Nagase T."/>
            <person name="Nomura N."/>
            <person name="Kikuchi H."/>
            <person name="Masuho Y."/>
            <person name="Yamashita R."/>
            <person name="Nakai K."/>
            <person name="Yada T."/>
            <person name="Nakamura Y."/>
            <person name="Ohara O."/>
            <person name="Isogai T."/>
            <person name="Sugano S."/>
        </authorList>
    </citation>
    <scope>NUCLEOTIDE SEQUENCE</scope>
    <source>
        <tissue evidence="6">Cerebellum</tissue>
    </source>
</reference>
<feature type="region of interest" description="Disordered" evidence="4">
    <location>
        <begin position="60"/>
        <end position="161"/>
    </location>
</feature>
<protein>
    <submittedName>
        <fullName evidence="6">cDNA FLJ30200 fis, clone BRACE2001455, highly similar to HEAT SHOCK FACTOR PROTEIN 1</fullName>
    </submittedName>
</protein>
<keyword evidence="1" id="KW-0805">Transcription regulation</keyword>
<feature type="compositionally biased region" description="Basic and acidic residues" evidence="4">
    <location>
        <begin position="296"/>
        <end position="305"/>
    </location>
</feature>
<dbReference type="InterPro" id="IPR010542">
    <property type="entry name" value="Vert_HSTF_C"/>
</dbReference>
<evidence type="ECO:0000259" key="5">
    <source>
        <dbReference type="Pfam" id="PF06546"/>
    </source>
</evidence>
<organism evidence="6">
    <name type="scientific">Homo sapiens</name>
    <name type="common">Human</name>
    <dbReference type="NCBI Taxonomy" id="9606"/>
    <lineage>
        <taxon>Eukaryota</taxon>
        <taxon>Metazoa</taxon>
        <taxon>Chordata</taxon>
        <taxon>Craniata</taxon>
        <taxon>Vertebrata</taxon>
        <taxon>Euteleostomi</taxon>
        <taxon>Mammalia</taxon>
        <taxon>Eutheria</taxon>
        <taxon>Euarchontoglires</taxon>
        <taxon>Primates</taxon>
        <taxon>Haplorrhini</taxon>
        <taxon>Catarrhini</taxon>
        <taxon>Hominidae</taxon>
        <taxon>Homo</taxon>
    </lineage>
</organism>